<proteinExistence type="predicted"/>
<dbReference type="Gene3D" id="3.60.110.10">
    <property type="entry name" value="Carbon-nitrogen hydrolase"/>
    <property type="match status" value="1"/>
</dbReference>
<dbReference type="SUPFAM" id="SSF56317">
    <property type="entry name" value="Carbon-nitrogen hydrolase"/>
    <property type="match status" value="1"/>
</dbReference>
<feature type="domain" description="CN hydrolase" evidence="2">
    <location>
        <begin position="8"/>
        <end position="247"/>
    </location>
</feature>
<protein>
    <recommendedName>
        <fullName evidence="2">CN hydrolase domain-containing protein</fullName>
    </recommendedName>
</protein>
<sequence>MYRMPELMRVTVCQLDNRPGHRTEAIAALADHARAAGADLVLLPEMPFSTWLGADPEPDAARWLHSVDEHRRVLAGLAFEDAAVIGSMPTAEPNGSWLNQAFVWNEASGAAAIRAKHYLPDEPGYWEATWYDRAEASQATCRVGRARVGVSICTEMWFLHTASRYAKLGVDLLCVPRVTPEETLAKWLAGGQATAVCSGAYCLSSNQWVPEQPGIAAGGLGWAIDPDGNVLATTSPGEPFVTVEVDLDLARQAKRTYPRYVAGLER</sequence>
<keyword evidence="4" id="KW-1185">Reference proteome</keyword>
<dbReference type="Proteomes" id="UP000027345">
    <property type="component" value="Unassembled WGS sequence"/>
</dbReference>
<evidence type="ECO:0000313" key="3">
    <source>
        <dbReference type="EMBL" id="KDN18511.1"/>
    </source>
</evidence>
<dbReference type="InterPro" id="IPR036526">
    <property type="entry name" value="C-N_Hydrolase_sf"/>
</dbReference>
<dbReference type="InterPro" id="IPR050345">
    <property type="entry name" value="Aliph_Amidase/BUP"/>
</dbReference>
<dbReference type="GO" id="GO:0050126">
    <property type="term" value="F:N-carbamoylputrescine amidase activity"/>
    <property type="evidence" value="ECO:0007669"/>
    <property type="project" value="TreeGrafter"/>
</dbReference>
<dbReference type="CDD" id="cd07197">
    <property type="entry name" value="nitrilase"/>
    <property type="match status" value="1"/>
</dbReference>
<dbReference type="InterPro" id="IPR003010">
    <property type="entry name" value="C-N_Hydrolase"/>
</dbReference>
<dbReference type="eggNOG" id="COG0388">
    <property type="taxonomic scope" value="Bacteria"/>
</dbReference>
<gene>
    <name evidence="3" type="ORF">DV20_30500</name>
</gene>
<evidence type="ECO:0000313" key="4">
    <source>
        <dbReference type="Proteomes" id="UP000027345"/>
    </source>
</evidence>
<evidence type="ECO:0000259" key="2">
    <source>
        <dbReference type="PROSITE" id="PS50263"/>
    </source>
</evidence>
<comment type="caution">
    <text evidence="3">The sequence shown here is derived from an EMBL/GenBank/DDBJ whole genome shotgun (WGS) entry which is preliminary data.</text>
</comment>
<keyword evidence="1" id="KW-0378">Hydrolase</keyword>
<dbReference type="GO" id="GO:0033388">
    <property type="term" value="P:putrescine biosynthetic process from arginine"/>
    <property type="evidence" value="ECO:0007669"/>
    <property type="project" value="TreeGrafter"/>
</dbReference>
<dbReference type="PROSITE" id="PS50263">
    <property type="entry name" value="CN_HYDROLASE"/>
    <property type="match status" value="1"/>
</dbReference>
<dbReference type="PANTHER" id="PTHR43674">
    <property type="entry name" value="NITRILASE C965.09-RELATED"/>
    <property type="match status" value="1"/>
</dbReference>
<accession>A0A066TTI9</accession>
<evidence type="ECO:0000256" key="1">
    <source>
        <dbReference type="ARBA" id="ARBA00022801"/>
    </source>
</evidence>
<dbReference type="Pfam" id="PF00795">
    <property type="entry name" value="CN_hydrolase"/>
    <property type="match status" value="1"/>
</dbReference>
<dbReference type="AlphaFoldDB" id="A0A066TTI9"/>
<reference evidence="3 4" key="1">
    <citation type="submission" date="2014-05" db="EMBL/GenBank/DDBJ databases">
        <title>Draft genome sequence of Amycolatopsis rifamycinica DSM 46095.</title>
        <authorList>
            <person name="Lal R."/>
            <person name="Saxena A."/>
            <person name="Kumari R."/>
            <person name="Mukherjee U."/>
            <person name="Singh P."/>
            <person name="Sangwan N."/>
            <person name="Mahato N.K."/>
        </authorList>
    </citation>
    <scope>NUCLEOTIDE SEQUENCE [LARGE SCALE GENOMIC DNA]</scope>
    <source>
        <strain evidence="3 4">DSM 46095</strain>
    </source>
</reference>
<name>A0A066TTI9_9PSEU</name>
<dbReference type="EMBL" id="JMQI01000063">
    <property type="protein sequence ID" value="KDN18511.1"/>
    <property type="molecule type" value="Genomic_DNA"/>
</dbReference>
<dbReference type="PANTHER" id="PTHR43674:SF2">
    <property type="entry name" value="BETA-UREIDOPROPIONASE"/>
    <property type="match status" value="1"/>
</dbReference>
<organism evidence="3 4">
    <name type="scientific">Amycolatopsis rifamycinica</name>
    <dbReference type="NCBI Taxonomy" id="287986"/>
    <lineage>
        <taxon>Bacteria</taxon>
        <taxon>Bacillati</taxon>
        <taxon>Actinomycetota</taxon>
        <taxon>Actinomycetes</taxon>
        <taxon>Pseudonocardiales</taxon>
        <taxon>Pseudonocardiaceae</taxon>
        <taxon>Amycolatopsis</taxon>
    </lineage>
</organism>
<dbReference type="STRING" id="287986.DV20_30500"/>